<evidence type="ECO:0000313" key="3">
    <source>
        <dbReference type="EMBL" id="TCS69255.1"/>
    </source>
</evidence>
<dbReference type="Proteomes" id="UP000702954">
    <property type="component" value="Unassembled WGS sequence"/>
</dbReference>
<organism evidence="3 4">
    <name type="scientific">Faecalimonas umbilicata</name>
    <dbReference type="NCBI Taxonomy" id="1912855"/>
    <lineage>
        <taxon>Bacteria</taxon>
        <taxon>Bacillati</taxon>
        <taxon>Bacillota</taxon>
        <taxon>Clostridia</taxon>
        <taxon>Lachnospirales</taxon>
        <taxon>Lachnospiraceae</taxon>
        <taxon>Faecalimonas</taxon>
    </lineage>
</organism>
<accession>A0A4R3JQN4</accession>
<sequence length="175" mass="20358">MKKNCIAFPSGTEWRDNTEQTKYEIVIPLQKETLRRRLKETTYPLCIENEAYRHQILSDFSNDCLRLKASAGIMKSNGILFEGTVIEEVYGMRIIGTFRILPRIKILTLLFLTAMTVAIFFIAGSSFPTIFLLLPVVGLWFYLYKHLETIFDTKSGDERIFQYIREELNGMIVQK</sequence>
<keyword evidence="5" id="KW-1185">Reference proteome</keyword>
<name>A0A4R3JQN4_9FIRM</name>
<keyword evidence="1" id="KW-1133">Transmembrane helix</keyword>
<evidence type="ECO:0000313" key="5">
    <source>
        <dbReference type="Proteomes" id="UP000702954"/>
    </source>
</evidence>
<feature type="transmembrane region" description="Helical" evidence="1">
    <location>
        <begin position="100"/>
        <end position="121"/>
    </location>
</feature>
<dbReference type="AlphaFoldDB" id="A0A4R3JQN4"/>
<reference evidence="2 5" key="1">
    <citation type="journal article" date="2018" name="Int. J. Syst. Evol. Microbiol.">
        <title>Draft Genome Sequence of Faecalimonas umbilicata JCM 30896T, an Acetate-Producing Bacterium Isolated from Human Feces.</title>
        <authorList>
            <person name="Sakamoto M."/>
            <person name="Ikeyama N."/>
            <person name="Yuki M."/>
            <person name="Ohkuma M."/>
        </authorList>
    </citation>
    <scope>NUCLEOTIDE SEQUENCE [LARGE SCALE GENOMIC DNA]</scope>
    <source>
        <strain evidence="2 5">EGH7</strain>
    </source>
</reference>
<evidence type="ECO:0000313" key="2">
    <source>
        <dbReference type="EMBL" id="GBU06206.1"/>
    </source>
</evidence>
<evidence type="ECO:0000313" key="4">
    <source>
        <dbReference type="Proteomes" id="UP000294613"/>
    </source>
</evidence>
<gene>
    <name evidence="3" type="ORF">EDD74_1049</name>
    <name evidence="2" type="ORF">FAEUMB_27470</name>
</gene>
<dbReference type="EMBL" id="SLZV01000004">
    <property type="protein sequence ID" value="TCS69255.1"/>
    <property type="molecule type" value="Genomic_DNA"/>
</dbReference>
<reference evidence="3 4" key="2">
    <citation type="submission" date="2019-03" db="EMBL/GenBank/DDBJ databases">
        <title>Genomic Encyclopedia of Type Strains, Phase IV (KMG-IV): sequencing the most valuable type-strain genomes for metagenomic binning, comparative biology and taxonomic classification.</title>
        <authorList>
            <person name="Goeker M."/>
        </authorList>
    </citation>
    <scope>NUCLEOTIDE SEQUENCE [LARGE SCALE GENOMIC DNA]</scope>
    <source>
        <strain evidence="3 4">DSM 103426</strain>
    </source>
</reference>
<proteinExistence type="predicted"/>
<feature type="transmembrane region" description="Helical" evidence="1">
    <location>
        <begin position="127"/>
        <end position="144"/>
    </location>
</feature>
<dbReference type="EMBL" id="BHEO01000008">
    <property type="protein sequence ID" value="GBU06206.1"/>
    <property type="molecule type" value="Genomic_DNA"/>
</dbReference>
<keyword evidence="1" id="KW-0812">Transmembrane</keyword>
<keyword evidence="1" id="KW-0472">Membrane</keyword>
<protein>
    <submittedName>
        <fullName evidence="3">Uncharacterized protein</fullName>
    </submittedName>
</protein>
<evidence type="ECO:0000256" key="1">
    <source>
        <dbReference type="SAM" id="Phobius"/>
    </source>
</evidence>
<dbReference type="Proteomes" id="UP000294613">
    <property type="component" value="Unassembled WGS sequence"/>
</dbReference>
<dbReference type="RefSeq" id="WP_116442244.1">
    <property type="nucleotide sequence ID" value="NZ_BHEO01000008.1"/>
</dbReference>
<comment type="caution">
    <text evidence="3">The sequence shown here is derived from an EMBL/GenBank/DDBJ whole genome shotgun (WGS) entry which is preliminary data.</text>
</comment>